<dbReference type="InterPro" id="IPR011701">
    <property type="entry name" value="MFS"/>
</dbReference>
<feature type="transmembrane region" description="Helical" evidence="6">
    <location>
        <begin position="62"/>
        <end position="83"/>
    </location>
</feature>
<feature type="transmembrane region" description="Helical" evidence="6">
    <location>
        <begin position="25"/>
        <end position="50"/>
    </location>
</feature>
<evidence type="ECO:0000256" key="2">
    <source>
        <dbReference type="ARBA" id="ARBA00022448"/>
    </source>
</evidence>
<accession>A0ABT3F8X4</accession>
<sequence length="101" mass="10222">METGTASAIADAQPHASGPALTGRIVALLAGLAAIGMLSTNIILPAFPVIGDDLGVTARELGLTLSSYFVTFALGQLAVGPLADRYGRQKLVLGGLSVFIV</sequence>
<keyword evidence="5 6" id="KW-0472">Membrane</keyword>
<dbReference type="InterPro" id="IPR036259">
    <property type="entry name" value="MFS_trans_sf"/>
</dbReference>
<organism evidence="8 9">
    <name type="scientific">Pseudomonas agronomica</name>
    <dbReference type="NCBI Taxonomy" id="2979328"/>
    <lineage>
        <taxon>Bacteria</taxon>
        <taxon>Pseudomonadati</taxon>
        <taxon>Pseudomonadota</taxon>
        <taxon>Gammaproteobacteria</taxon>
        <taxon>Pseudomonadales</taxon>
        <taxon>Pseudomonadaceae</taxon>
        <taxon>Pseudomonas</taxon>
    </lineage>
</organism>
<dbReference type="RefSeq" id="WP_264428495.1">
    <property type="nucleotide sequence ID" value="NZ_JAOSHO010000172.1"/>
</dbReference>
<keyword evidence="4 6" id="KW-1133">Transmembrane helix</keyword>
<dbReference type="PROSITE" id="PS50850">
    <property type="entry name" value="MFS"/>
    <property type="match status" value="1"/>
</dbReference>
<dbReference type="EMBL" id="JAOSHO010000172">
    <property type="protein sequence ID" value="MCW1245558.1"/>
    <property type="molecule type" value="Genomic_DNA"/>
</dbReference>
<dbReference type="InterPro" id="IPR020846">
    <property type="entry name" value="MFS_dom"/>
</dbReference>
<evidence type="ECO:0000256" key="6">
    <source>
        <dbReference type="SAM" id="Phobius"/>
    </source>
</evidence>
<evidence type="ECO:0000256" key="1">
    <source>
        <dbReference type="ARBA" id="ARBA00004141"/>
    </source>
</evidence>
<protein>
    <submittedName>
        <fullName evidence="8">MFS transporter</fullName>
    </submittedName>
</protein>
<dbReference type="PANTHER" id="PTHR42718:SF9">
    <property type="entry name" value="MAJOR FACILITATOR SUPERFAMILY MULTIDRUG TRANSPORTER MFSC"/>
    <property type="match status" value="1"/>
</dbReference>
<evidence type="ECO:0000256" key="5">
    <source>
        <dbReference type="ARBA" id="ARBA00023136"/>
    </source>
</evidence>
<keyword evidence="9" id="KW-1185">Reference proteome</keyword>
<dbReference type="Proteomes" id="UP001061999">
    <property type="component" value="Unassembled WGS sequence"/>
</dbReference>
<evidence type="ECO:0000256" key="4">
    <source>
        <dbReference type="ARBA" id="ARBA00022989"/>
    </source>
</evidence>
<dbReference type="Pfam" id="PF07690">
    <property type="entry name" value="MFS_1"/>
    <property type="match status" value="1"/>
</dbReference>
<comment type="subcellular location">
    <subcellularLocation>
        <location evidence="1">Membrane</location>
        <topology evidence="1">Multi-pass membrane protein</topology>
    </subcellularLocation>
</comment>
<dbReference type="SUPFAM" id="SSF103473">
    <property type="entry name" value="MFS general substrate transporter"/>
    <property type="match status" value="1"/>
</dbReference>
<keyword evidence="3 6" id="KW-0812">Transmembrane</keyword>
<keyword evidence="2" id="KW-0813">Transport</keyword>
<gene>
    <name evidence="8" type="ORF">OC610_14160</name>
</gene>
<feature type="non-terminal residue" evidence="8">
    <location>
        <position position="101"/>
    </location>
</feature>
<name>A0ABT3F8X4_9PSED</name>
<reference evidence="8" key="1">
    <citation type="submission" date="2022-07" db="EMBL/GenBank/DDBJ databases">
        <title>Pseudomonas agronomica sp. nov.: a novel bacterium with biotechnological application in the synthesis of biofertilizers from valorized agricultural residues.</title>
        <authorList>
            <person name="Robas M."/>
            <person name="Fernandez V.M."/>
            <person name="Luna L."/>
            <person name="Provanza A."/>
            <person name="Jimenez P.A."/>
        </authorList>
    </citation>
    <scope>NUCLEOTIDE SEQUENCE</scope>
    <source>
        <strain evidence="8">SAICEU22T</strain>
    </source>
</reference>
<evidence type="ECO:0000256" key="3">
    <source>
        <dbReference type="ARBA" id="ARBA00022692"/>
    </source>
</evidence>
<dbReference type="Gene3D" id="1.20.1720.10">
    <property type="entry name" value="Multidrug resistance protein D"/>
    <property type="match status" value="1"/>
</dbReference>
<feature type="domain" description="Major facilitator superfamily (MFS) profile" evidence="7">
    <location>
        <begin position="25"/>
        <end position="101"/>
    </location>
</feature>
<dbReference type="PANTHER" id="PTHR42718">
    <property type="entry name" value="MAJOR FACILITATOR SUPERFAMILY MULTIDRUG TRANSPORTER MFSC"/>
    <property type="match status" value="1"/>
</dbReference>
<comment type="caution">
    <text evidence="8">The sequence shown here is derived from an EMBL/GenBank/DDBJ whole genome shotgun (WGS) entry which is preliminary data.</text>
</comment>
<evidence type="ECO:0000259" key="7">
    <source>
        <dbReference type="PROSITE" id="PS50850"/>
    </source>
</evidence>
<evidence type="ECO:0000313" key="9">
    <source>
        <dbReference type="Proteomes" id="UP001061999"/>
    </source>
</evidence>
<proteinExistence type="predicted"/>
<evidence type="ECO:0000313" key="8">
    <source>
        <dbReference type="EMBL" id="MCW1245558.1"/>
    </source>
</evidence>